<keyword evidence="15" id="KW-0443">Lipid metabolism</keyword>
<dbReference type="PANTHER" id="PTHR10655:SF22">
    <property type="entry name" value="ACYL-PROTEIN THIOESTERASE 1"/>
    <property type="match status" value="1"/>
</dbReference>
<evidence type="ECO:0000256" key="3">
    <source>
        <dbReference type="ARBA" id="ARBA00004240"/>
    </source>
</evidence>
<accession>A0A553RQF0</accession>
<evidence type="ECO:0000256" key="17">
    <source>
        <dbReference type="ARBA" id="ARBA00023242"/>
    </source>
</evidence>
<comment type="subcellular location">
    <subcellularLocation>
        <location evidence="2">Cell membrane</location>
    </subcellularLocation>
    <subcellularLocation>
        <location evidence="4">Cytoplasm</location>
    </subcellularLocation>
    <subcellularLocation>
        <location evidence="3">Endoplasmic reticulum</location>
    </subcellularLocation>
    <subcellularLocation>
        <location evidence="1">Nucleus membrane</location>
    </subcellularLocation>
</comment>
<evidence type="ECO:0000256" key="13">
    <source>
        <dbReference type="ARBA" id="ARBA00022832"/>
    </source>
</evidence>
<keyword evidence="13" id="KW-0276">Fatty acid metabolism</keyword>
<evidence type="ECO:0000256" key="15">
    <source>
        <dbReference type="ARBA" id="ARBA00023098"/>
    </source>
</evidence>
<evidence type="ECO:0000256" key="18">
    <source>
        <dbReference type="ARBA" id="ARBA00031195"/>
    </source>
</evidence>
<evidence type="ECO:0000256" key="24">
    <source>
        <dbReference type="ARBA" id="ARBA00048656"/>
    </source>
</evidence>
<evidence type="ECO:0000256" key="2">
    <source>
        <dbReference type="ARBA" id="ARBA00004236"/>
    </source>
</evidence>
<evidence type="ECO:0000256" key="23">
    <source>
        <dbReference type="ARBA" id="ARBA00048000"/>
    </source>
</evidence>
<dbReference type="GO" id="GO:0005886">
    <property type="term" value="C:plasma membrane"/>
    <property type="evidence" value="ECO:0007669"/>
    <property type="project" value="UniProtKB-SubCell"/>
</dbReference>
<keyword evidence="9" id="KW-1003">Cell membrane</keyword>
<evidence type="ECO:0000259" key="25">
    <source>
        <dbReference type="Pfam" id="PF02230"/>
    </source>
</evidence>
<evidence type="ECO:0000256" key="12">
    <source>
        <dbReference type="ARBA" id="ARBA00022824"/>
    </source>
</evidence>
<dbReference type="EC" id="3.1.2.22" evidence="7"/>
<evidence type="ECO:0000256" key="9">
    <source>
        <dbReference type="ARBA" id="ARBA00022475"/>
    </source>
</evidence>
<dbReference type="SUPFAM" id="SSF53474">
    <property type="entry name" value="alpha/beta-Hydrolases"/>
    <property type="match status" value="1"/>
</dbReference>
<dbReference type="STRING" id="623744.A0A553RQF0"/>
<dbReference type="InterPro" id="IPR029058">
    <property type="entry name" value="AB_hydrolase_fold"/>
</dbReference>
<evidence type="ECO:0000256" key="21">
    <source>
        <dbReference type="ARBA" id="ARBA00045255"/>
    </source>
</evidence>
<reference evidence="26 27" key="1">
    <citation type="journal article" date="2019" name="Sci. Data">
        <title>Hybrid genome assembly and annotation of Danionella translucida.</title>
        <authorList>
            <person name="Kadobianskyi M."/>
            <person name="Schulze L."/>
            <person name="Schuelke M."/>
            <person name="Judkewitz B."/>
        </authorList>
    </citation>
    <scope>NUCLEOTIDE SEQUENCE [LARGE SCALE GENOMIC DNA]</scope>
    <source>
        <strain evidence="26 27">Bolton</strain>
    </source>
</reference>
<dbReference type="EMBL" id="SRMA01000366">
    <property type="protein sequence ID" value="TRZ04408.1"/>
    <property type="molecule type" value="Genomic_DNA"/>
</dbReference>
<evidence type="ECO:0000256" key="8">
    <source>
        <dbReference type="ARBA" id="ARBA00014923"/>
    </source>
</evidence>
<keyword evidence="16" id="KW-0472">Membrane</keyword>
<comment type="caution">
    <text evidence="26">The sequence shown here is derived from an EMBL/GenBank/DDBJ whole genome shotgun (WGS) entry which is preliminary data.</text>
</comment>
<keyword evidence="10" id="KW-0963">Cytoplasm</keyword>
<comment type="catalytic activity">
    <reaction evidence="22">
        <text>S-hexadecanoyl-L-cysteinyl-[protein] + H2O = L-cysteinyl-[protein] + hexadecanoate + H(+)</text>
        <dbReference type="Rhea" id="RHEA:19233"/>
        <dbReference type="Rhea" id="RHEA-COMP:10131"/>
        <dbReference type="Rhea" id="RHEA-COMP:11032"/>
        <dbReference type="ChEBI" id="CHEBI:7896"/>
        <dbReference type="ChEBI" id="CHEBI:15377"/>
        <dbReference type="ChEBI" id="CHEBI:15378"/>
        <dbReference type="ChEBI" id="CHEBI:29950"/>
        <dbReference type="ChEBI" id="CHEBI:74151"/>
        <dbReference type="EC" id="3.1.2.22"/>
    </reaction>
</comment>
<evidence type="ECO:0000256" key="1">
    <source>
        <dbReference type="ARBA" id="ARBA00004126"/>
    </source>
</evidence>
<dbReference type="AlphaFoldDB" id="A0A553RQF0"/>
<dbReference type="GO" id="GO:0031965">
    <property type="term" value="C:nuclear membrane"/>
    <property type="evidence" value="ECO:0007669"/>
    <property type="project" value="UniProtKB-SubCell"/>
</dbReference>
<comment type="function">
    <text evidence="21">Acts as an acyl-protein thioesterase. Hydrolyzes fatty acids from S-acylated cysteine residues in proteins such as trimeric G alpha proteins or HRAS. Acts as a palmitoyl thioesterase that catalyzes depalmitoylation of proteins, such as ADRB2, KCNMA1 and SQSTM1. Acts as a negative regulator of autophagy by mediating palmitoylation of SQSTM1, decreasing affinity between SQSTM1 and ATG8 proteins and recruitment of ubiquitinated cargo proteins to autophagosomes. Acts as a lysophospholipase and hydrolyzes lysophosphatidylcholine (lyso-PC). Also hydrolyzes lysophosphatidylethanolamine (lyso-PE), lysophosphatidylinositol (lyso-PI) and lysophosphatidylserine (lyso-PS). Has much higher thioesterase activity than lysophospholipase activity. Contributes to the production of lysophosphatidic acid (LPA) during blood coagulation by recognizing and cleaving plasma phospholipids to generate lysophospholipids which in turn act as substrates for ENPP2 to produce LPA.</text>
</comment>
<dbReference type="Proteomes" id="UP000316079">
    <property type="component" value="Unassembled WGS sequence"/>
</dbReference>
<evidence type="ECO:0000256" key="22">
    <source>
        <dbReference type="ARBA" id="ARBA00047337"/>
    </source>
</evidence>
<dbReference type="Pfam" id="PF02230">
    <property type="entry name" value="Abhydrolase_2"/>
    <property type="match status" value="1"/>
</dbReference>
<keyword evidence="17" id="KW-0539">Nucleus</keyword>
<keyword evidence="27" id="KW-1185">Reference proteome</keyword>
<evidence type="ECO:0000256" key="19">
    <source>
        <dbReference type="ARBA" id="ARBA00042319"/>
    </source>
</evidence>
<protein>
    <recommendedName>
        <fullName evidence="8">Acyl-protein thioesterase 1</fullName>
        <ecNumber evidence="7">3.1.2.22</ecNumber>
    </recommendedName>
    <alternativeName>
        <fullName evidence="20">Lysophospholipase 1</fullName>
    </alternativeName>
    <alternativeName>
        <fullName evidence="19">Lysophospholipase I</fullName>
    </alternativeName>
    <alternativeName>
        <fullName evidence="18">Palmitoyl-protein hydrolase</fullName>
    </alternativeName>
</protein>
<evidence type="ECO:0000256" key="5">
    <source>
        <dbReference type="ARBA" id="ARBA00006499"/>
    </source>
</evidence>
<organism evidence="26 27">
    <name type="scientific">Danionella cerebrum</name>
    <dbReference type="NCBI Taxonomy" id="2873325"/>
    <lineage>
        <taxon>Eukaryota</taxon>
        <taxon>Metazoa</taxon>
        <taxon>Chordata</taxon>
        <taxon>Craniata</taxon>
        <taxon>Vertebrata</taxon>
        <taxon>Euteleostomi</taxon>
        <taxon>Actinopterygii</taxon>
        <taxon>Neopterygii</taxon>
        <taxon>Teleostei</taxon>
        <taxon>Ostariophysi</taxon>
        <taxon>Cypriniformes</taxon>
        <taxon>Danionidae</taxon>
        <taxon>Danioninae</taxon>
        <taxon>Danionella</taxon>
    </lineage>
</organism>
<dbReference type="InterPro" id="IPR050565">
    <property type="entry name" value="LYPA1-2/EST-like"/>
</dbReference>
<keyword evidence="14" id="KW-0007">Acetylation</keyword>
<dbReference type="GO" id="GO:0052689">
    <property type="term" value="F:carboxylic ester hydrolase activity"/>
    <property type="evidence" value="ECO:0007669"/>
    <property type="project" value="TreeGrafter"/>
</dbReference>
<evidence type="ECO:0000256" key="11">
    <source>
        <dbReference type="ARBA" id="ARBA00022801"/>
    </source>
</evidence>
<dbReference type="GO" id="GO:0005783">
    <property type="term" value="C:endoplasmic reticulum"/>
    <property type="evidence" value="ECO:0007669"/>
    <property type="project" value="UniProtKB-SubCell"/>
</dbReference>
<dbReference type="OrthoDB" id="2418081at2759"/>
<evidence type="ECO:0000313" key="27">
    <source>
        <dbReference type="Proteomes" id="UP000316079"/>
    </source>
</evidence>
<sequence>MSRSVELFHHPVTGGESMSLLPTVVPAACKATAAVIFLHGLGDTGHGWAQAMAEIRTPHVKYICPHAPIMPVTLNMNMAMPSWFDIIGLHPGAEEDVTGIKKASESIKALIEQEVHNGIPSHRIVLGGFSQVNTLSLFLCVCGTSRSFDG</sequence>
<name>A0A553RQF0_9TELE</name>
<keyword evidence="11" id="KW-0378">Hydrolase</keyword>
<dbReference type="InterPro" id="IPR003140">
    <property type="entry name" value="PLipase/COase/thioEstase"/>
</dbReference>
<gene>
    <name evidence="26" type="ORF">DNTS_023514</name>
</gene>
<dbReference type="GO" id="GO:0008474">
    <property type="term" value="F:palmitoyl-(protein) hydrolase activity"/>
    <property type="evidence" value="ECO:0007669"/>
    <property type="project" value="UniProtKB-EC"/>
</dbReference>
<evidence type="ECO:0000256" key="7">
    <source>
        <dbReference type="ARBA" id="ARBA00012423"/>
    </source>
</evidence>
<evidence type="ECO:0000256" key="6">
    <source>
        <dbReference type="ARBA" id="ARBA00011738"/>
    </source>
</evidence>
<proteinExistence type="inferred from homology"/>
<feature type="domain" description="Phospholipase/carboxylesterase/thioesterase" evidence="25">
    <location>
        <begin position="23"/>
        <end position="141"/>
    </location>
</feature>
<evidence type="ECO:0000256" key="10">
    <source>
        <dbReference type="ARBA" id="ARBA00022490"/>
    </source>
</evidence>
<evidence type="ECO:0000256" key="4">
    <source>
        <dbReference type="ARBA" id="ARBA00004496"/>
    </source>
</evidence>
<evidence type="ECO:0000256" key="16">
    <source>
        <dbReference type="ARBA" id="ARBA00023136"/>
    </source>
</evidence>
<evidence type="ECO:0000256" key="14">
    <source>
        <dbReference type="ARBA" id="ARBA00022990"/>
    </source>
</evidence>
<comment type="similarity">
    <text evidence="5">Belongs to the AB hydrolase superfamily. AB hydrolase 2 family.</text>
</comment>
<keyword evidence="12" id="KW-0256">Endoplasmic reticulum</keyword>
<dbReference type="GO" id="GO:0006631">
    <property type="term" value="P:fatty acid metabolic process"/>
    <property type="evidence" value="ECO:0007669"/>
    <property type="project" value="UniProtKB-KW"/>
</dbReference>
<dbReference type="PANTHER" id="PTHR10655">
    <property type="entry name" value="LYSOPHOSPHOLIPASE-RELATED"/>
    <property type="match status" value="1"/>
</dbReference>
<evidence type="ECO:0000256" key="20">
    <source>
        <dbReference type="ARBA" id="ARBA00042324"/>
    </source>
</evidence>
<evidence type="ECO:0000313" key="26">
    <source>
        <dbReference type="EMBL" id="TRZ04408.1"/>
    </source>
</evidence>
<comment type="subunit">
    <text evidence="6">Homodimer.</text>
</comment>
<comment type="catalytic activity">
    <reaction evidence="23">
        <text>a 1-(9Z-octadecenoyl)-2-acyl-sn-glycero-3-phosphocholine + H2O = a 2-acyl-sn-glycero-3-phosphocholine + (9Z)-octadecenoate + H(+)</text>
        <dbReference type="Rhea" id="RHEA:41720"/>
        <dbReference type="ChEBI" id="CHEBI:15377"/>
        <dbReference type="ChEBI" id="CHEBI:15378"/>
        <dbReference type="ChEBI" id="CHEBI:30823"/>
        <dbReference type="ChEBI" id="CHEBI:57875"/>
        <dbReference type="ChEBI" id="CHEBI:78421"/>
    </reaction>
    <physiologicalReaction direction="left-to-right" evidence="23">
        <dbReference type="Rhea" id="RHEA:41721"/>
    </physiologicalReaction>
</comment>
<comment type="catalytic activity">
    <reaction evidence="24">
        <text>1-hexadecanoyl-sn-glycero-3-phosphocholine + H2O = sn-glycerol 3-phosphocholine + hexadecanoate + H(+)</text>
        <dbReference type="Rhea" id="RHEA:40435"/>
        <dbReference type="ChEBI" id="CHEBI:7896"/>
        <dbReference type="ChEBI" id="CHEBI:15377"/>
        <dbReference type="ChEBI" id="CHEBI:15378"/>
        <dbReference type="ChEBI" id="CHEBI:16870"/>
        <dbReference type="ChEBI" id="CHEBI:72998"/>
    </reaction>
    <physiologicalReaction direction="left-to-right" evidence="24">
        <dbReference type="Rhea" id="RHEA:40436"/>
    </physiologicalReaction>
</comment>
<dbReference type="Gene3D" id="3.40.50.1820">
    <property type="entry name" value="alpha/beta hydrolase"/>
    <property type="match status" value="1"/>
</dbReference>